<evidence type="ECO:0000256" key="4">
    <source>
        <dbReference type="ARBA" id="ARBA00038493"/>
    </source>
</evidence>
<sequence length="194" mass="20571">PEFAHPYEVLAPHTQISIASPLGGAAPLDPSSVEASTSDAVSVKFLKDRESLWKNTEKLSSFLGPMFDLATDATSHTLINEFYTHNKIISAVCHGPAALTHVKLPSGGFLLDGQPVTGFSNAEEDAVGLSAVMPFSLEDKLSEASGGRFEKAKEAWSPHVVIAREGRLITGQNPASAGPLGQKVYEAIFGDLKV</sequence>
<dbReference type="PANTHER" id="PTHR48094">
    <property type="entry name" value="PROTEIN/NUCLEIC ACID DEGLYCASE DJ-1-RELATED"/>
    <property type="match status" value="1"/>
</dbReference>
<evidence type="ECO:0000313" key="6">
    <source>
        <dbReference type="EMBL" id="TVY32241.1"/>
    </source>
</evidence>
<evidence type="ECO:0000256" key="1">
    <source>
        <dbReference type="ARBA" id="ARBA00013134"/>
    </source>
</evidence>
<dbReference type="SUPFAM" id="SSF52317">
    <property type="entry name" value="Class I glutamine amidotransferase-like"/>
    <property type="match status" value="1"/>
</dbReference>
<keyword evidence="2" id="KW-0346">Stress response</keyword>
<dbReference type="PANTHER" id="PTHR48094:SF11">
    <property type="entry name" value="GLUTATHIONE-INDEPENDENT GLYOXALASE HSP31-RELATED"/>
    <property type="match status" value="1"/>
</dbReference>
<dbReference type="EMBL" id="QGMJ01001105">
    <property type="protein sequence ID" value="TVY32241.1"/>
    <property type="molecule type" value="Genomic_DNA"/>
</dbReference>
<dbReference type="CDD" id="cd03141">
    <property type="entry name" value="GATase1_Hsp31_like"/>
    <property type="match status" value="1"/>
</dbReference>
<dbReference type="Proteomes" id="UP000462212">
    <property type="component" value="Unassembled WGS sequence"/>
</dbReference>
<evidence type="ECO:0000256" key="3">
    <source>
        <dbReference type="ARBA" id="ARBA00023239"/>
    </source>
</evidence>
<evidence type="ECO:0000313" key="7">
    <source>
        <dbReference type="Proteomes" id="UP000462212"/>
    </source>
</evidence>
<comment type="catalytic activity">
    <reaction evidence="5">
        <text>methylglyoxal + H2O = (R)-lactate + H(+)</text>
        <dbReference type="Rhea" id="RHEA:27754"/>
        <dbReference type="ChEBI" id="CHEBI:15377"/>
        <dbReference type="ChEBI" id="CHEBI:15378"/>
        <dbReference type="ChEBI" id="CHEBI:16004"/>
        <dbReference type="ChEBI" id="CHEBI:17158"/>
        <dbReference type="EC" id="4.2.1.130"/>
    </reaction>
</comment>
<accession>A0A8H8U5E7</accession>
<dbReference type="InterPro" id="IPR029062">
    <property type="entry name" value="Class_I_gatase-like"/>
</dbReference>
<evidence type="ECO:0000256" key="2">
    <source>
        <dbReference type="ARBA" id="ARBA00023016"/>
    </source>
</evidence>
<evidence type="ECO:0000256" key="5">
    <source>
        <dbReference type="ARBA" id="ARBA00048082"/>
    </source>
</evidence>
<dbReference type="GO" id="GO:0019243">
    <property type="term" value="P:methylglyoxal catabolic process to D-lactate via S-lactoyl-glutathione"/>
    <property type="evidence" value="ECO:0007669"/>
    <property type="project" value="TreeGrafter"/>
</dbReference>
<name>A0A8H8U5E7_9HELO</name>
<dbReference type="OrthoDB" id="543156at2759"/>
<dbReference type="AlphaFoldDB" id="A0A8H8U5E7"/>
<feature type="non-terminal residue" evidence="6">
    <location>
        <position position="1"/>
    </location>
</feature>
<keyword evidence="7" id="KW-1185">Reference proteome</keyword>
<comment type="caution">
    <text evidence="6">The sequence shown here is derived from an EMBL/GenBank/DDBJ whole genome shotgun (WGS) entry which is preliminary data.</text>
</comment>
<dbReference type="InterPro" id="IPR050325">
    <property type="entry name" value="Prot/Nucl_acid_deglycase"/>
</dbReference>
<dbReference type="GO" id="GO:0019172">
    <property type="term" value="F:glyoxalase III activity"/>
    <property type="evidence" value="ECO:0007669"/>
    <property type="project" value="UniProtKB-EC"/>
</dbReference>
<protein>
    <recommendedName>
        <fullName evidence="1">D-lactate dehydratase</fullName>
        <ecNumber evidence="1">4.2.1.130</ecNumber>
    </recommendedName>
</protein>
<organism evidence="6 7">
    <name type="scientific">Lachnellula subtilissima</name>
    <dbReference type="NCBI Taxonomy" id="602034"/>
    <lineage>
        <taxon>Eukaryota</taxon>
        <taxon>Fungi</taxon>
        <taxon>Dikarya</taxon>
        <taxon>Ascomycota</taxon>
        <taxon>Pezizomycotina</taxon>
        <taxon>Leotiomycetes</taxon>
        <taxon>Helotiales</taxon>
        <taxon>Lachnaceae</taxon>
        <taxon>Lachnellula</taxon>
    </lineage>
</organism>
<reference evidence="6 7" key="1">
    <citation type="submission" date="2018-05" db="EMBL/GenBank/DDBJ databases">
        <title>Genome sequencing and assembly of the regulated plant pathogen Lachnellula willkommii and related sister species for the development of diagnostic species identification markers.</title>
        <authorList>
            <person name="Giroux E."/>
            <person name="Bilodeau G."/>
        </authorList>
    </citation>
    <scope>NUCLEOTIDE SEQUENCE [LARGE SCALE GENOMIC DNA]</scope>
    <source>
        <strain evidence="6 7">CBS 197.66</strain>
    </source>
</reference>
<proteinExistence type="inferred from homology"/>
<dbReference type="GO" id="GO:0005737">
    <property type="term" value="C:cytoplasm"/>
    <property type="evidence" value="ECO:0007669"/>
    <property type="project" value="TreeGrafter"/>
</dbReference>
<dbReference type="EC" id="4.2.1.130" evidence="1"/>
<dbReference type="Gene3D" id="3.40.50.880">
    <property type="match status" value="1"/>
</dbReference>
<comment type="similarity">
    <text evidence="4">Belongs to the peptidase C56 family. HSP31-like subfamily.</text>
</comment>
<keyword evidence="3" id="KW-0456">Lyase</keyword>
<gene>
    <name evidence="6" type="primary">GLX3</name>
    <name evidence="6" type="ORF">LSUB1_G007723</name>
</gene>